<dbReference type="SMART" id="SM00708">
    <property type="entry name" value="PhBP"/>
    <property type="match status" value="1"/>
</dbReference>
<dbReference type="GO" id="GO:0005549">
    <property type="term" value="F:odorant binding"/>
    <property type="evidence" value="ECO:0007669"/>
    <property type="project" value="InterPro"/>
</dbReference>
<evidence type="ECO:0000256" key="5">
    <source>
        <dbReference type="ARBA" id="ARBA00056866"/>
    </source>
</evidence>
<dbReference type="KEGG" id="tca:103314196"/>
<evidence type="ECO:0000313" key="8">
    <source>
        <dbReference type="Proteomes" id="UP000007266"/>
    </source>
</evidence>
<dbReference type="SMR" id="D6X1W1"/>
<dbReference type="FunCoup" id="D6X1W1">
    <property type="interactions" value="27"/>
</dbReference>
<keyword evidence="4" id="KW-0325">Glycoprotein</keyword>
<proteinExistence type="inferred from homology"/>
<evidence type="ECO:0000256" key="4">
    <source>
        <dbReference type="ARBA" id="ARBA00023180"/>
    </source>
</evidence>
<keyword evidence="6" id="KW-0732">Signal</keyword>
<dbReference type="GeneID" id="103314196"/>
<dbReference type="InterPro" id="IPR036728">
    <property type="entry name" value="PBP_GOBP_sf"/>
</dbReference>
<reference evidence="7 8" key="1">
    <citation type="journal article" date="2008" name="Nature">
        <title>The genome of the model beetle and pest Tribolium castaneum.</title>
        <authorList>
            <consortium name="Tribolium Genome Sequencing Consortium"/>
            <person name="Richards S."/>
            <person name="Gibbs R.A."/>
            <person name="Weinstock G.M."/>
            <person name="Brown S.J."/>
            <person name="Denell R."/>
            <person name="Beeman R.W."/>
            <person name="Gibbs R."/>
            <person name="Beeman R.W."/>
            <person name="Brown S.J."/>
            <person name="Bucher G."/>
            <person name="Friedrich M."/>
            <person name="Grimmelikhuijzen C.J."/>
            <person name="Klingler M."/>
            <person name="Lorenzen M."/>
            <person name="Richards S."/>
            <person name="Roth S."/>
            <person name="Schroder R."/>
            <person name="Tautz D."/>
            <person name="Zdobnov E.M."/>
            <person name="Muzny D."/>
            <person name="Gibbs R.A."/>
            <person name="Weinstock G.M."/>
            <person name="Attaway T."/>
            <person name="Bell S."/>
            <person name="Buhay C.J."/>
            <person name="Chandrabose M.N."/>
            <person name="Chavez D."/>
            <person name="Clerk-Blankenburg K.P."/>
            <person name="Cree A."/>
            <person name="Dao M."/>
            <person name="Davis C."/>
            <person name="Chacko J."/>
            <person name="Dinh H."/>
            <person name="Dugan-Rocha S."/>
            <person name="Fowler G."/>
            <person name="Garner T.T."/>
            <person name="Garnes J."/>
            <person name="Gnirke A."/>
            <person name="Hawes A."/>
            <person name="Hernandez J."/>
            <person name="Hines S."/>
            <person name="Holder M."/>
            <person name="Hume J."/>
            <person name="Jhangiani S.N."/>
            <person name="Joshi V."/>
            <person name="Khan Z.M."/>
            <person name="Jackson L."/>
            <person name="Kovar C."/>
            <person name="Kowis A."/>
            <person name="Lee S."/>
            <person name="Lewis L.R."/>
            <person name="Margolis J."/>
            <person name="Morgan M."/>
            <person name="Nazareth L.V."/>
            <person name="Nguyen N."/>
            <person name="Okwuonu G."/>
            <person name="Parker D."/>
            <person name="Richards S."/>
            <person name="Ruiz S.J."/>
            <person name="Santibanez J."/>
            <person name="Savard J."/>
            <person name="Scherer S.E."/>
            <person name="Schneider B."/>
            <person name="Sodergren E."/>
            <person name="Tautz D."/>
            <person name="Vattahil S."/>
            <person name="Villasana D."/>
            <person name="White C.S."/>
            <person name="Wright R."/>
            <person name="Park Y."/>
            <person name="Beeman R.W."/>
            <person name="Lord J."/>
            <person name="Oppert B."/>
            <person name="Lorenzen M."/>
            <person name="Brown S."/>
            <person name="Wang L."/>
            <person name="Savard J."/>
            <person name="Tautz D."/>
            <person name="Richards S."/>
            <person name="Weinstock G."/>
            <person name="Gibbs R.A."/>
            <person name="Liu Y."/>
            <person name="Worley K."/>
            <person name="Weinstock G."/>
            <person name="Elsik C.G."/>
            <person name="Reese J.T."/>
            <person name="Elhaik E."/>
            <person name="Landan G."/>
            <person name="Graur D."/>
            <person name="Arensburger P."/>
            <person name="Atkinson P."/>
            <person name="Beeman R.W."/>
            <person name="Beidler J."/>
            <person name="Brown S.J."/>
            <person name="Demuth J.P."/>
            <person name="Drury D.W."/>
            <person name="Du Y.Z."/>
            <person name="Fujiwara H."/>
            <person name="Lorenzen M."/>
            <person name="Maselli V."/>
            <person name="Osanai M."/>
            <person name="Park Y."/>
            <person name="Robertson H.M."/>
            <person name="Tu Z."/>
            <person name="Wang J.J."/>
            <person name="Wang S."/>
            <person name="Richards S."/>
            <person name="Song H."/>
            <person name="Zhang L."/>
            <person name="Sodergren E."/>
            <person name="Werner D."/>
            <person name="Stanke M."/>
            <person name="Morgenstern B."/>
            <person name="Solovyev V."/>
            <person name="Kosarev P."/>
            <person name="Brown G."/>
            <person name="Chen H.C."/>
            <person name="Ermolaeva O."/>
            <person name="Hlavina W."/>
            <person name="Kapustin Y."/>
            <person name="Kiryutin B."/>
            <person name="Kitts P."/>
            <person name="Maglott D."/>
            <person name="Pruitt K."/>
            <person name="Sapojnikov V."/>
            <person name="Souvorov A."/>
            <person name="Mackey A.J."/>
            <person name="Waterhouse R.M."/>
            <person name="Wyder S."/>
            <person name="Zdobnov E.M."/>
            <person name="Zdobnov E.M."/>
            <person name="Wyder S."/>
            <person name="Kriventseva E.V."/>
            <person name="Kadowaki T."/>
            <person name="Bork P."/>
            <person name="Aranda M."/>
            <person name="Bao R."/>
            <person name="Beermann A."/>
            <person name="Berns N."/>
            <person name="Bolognesi R."/>
            <person name="Bonneton F."/>
            <person name="Bopp D."/>
            <person name="Brown S.J."/>
            <person name="Bucher G."/>
            <person name="Butts T."/>
            <person name="Chaumot A."/>
            <person name="Denell R.E."/>
            <person name="Ferrier D.E."/>
            <person name="Friedrich M."/>
            <person name="Gordon C.M."/>
            <person name="Jindra M."/>
            <person name="Klingler M."/>
            <person name="Lan Q."/>
            <person name="Lattorff H.M."/>
            <person name="Laudet V."/>
            <person name="von Levetsow C."/>
            <person name="Liu Z."/>
            <person name="Lutz R."/>
            <person name="Lynch J.A."/>
            <person name="da Fonseca R.N."/>
            <person name="Posnien N."/>
            <person name="Reuter R."/>
            <person name="Roth S."/>
            <person name="Savard J."/>
            <person name="Schinko J.B."/>
            <person name="Schmitt C."/>
            <person name="Schoppmeier M."/>
            <person name="Schroder R."/>
            <person name="Shippy T.D."/>
            <person name="Simonnet F."/>
            <person name="Marques-Souza H."/>
            <person name="Tautz D."/>
            <person name="Tomoyasu Y."/>
            <person name="Trauner J."/>
            <person name="Van der Zee M."/>
            <person name="Vervoort M."/>
            <person name="Wittkopp N."/>
            <person name="Wimmer E.A."/>
            <person name="Yang X."/>
            <person name="Jones A.K."/>
            <person name="Sattelle D.B."/>
            <person name="Ebert P.R."/>
            <person name="Nelson D."/>
            <person name="Scott J.G."/>
            <person name="Beeman R.W."/>
            <person name="Muthukrishnan S."/>
            <person name="Kramer K.J."/>
            <person name="Arakane Y."/>
            <person name="Beeman R.W."/>
            <person name="Zhu Q."/>
            <person name="Hogenkamp D."/>
            <person name="Dixit R."/>
            <person name="Oppert B."/>
            <person name="Jiang H."/>
            <person name="Zou Z."/>
            <person name="Marshall J."/>
            <person name="Elpidina E."/>
            <person name="Vinokurov K."/>
            <person name="Oppert C."/>
            <person name="Zou Z."/>
            <person name="Evans J."/>
            <person name="Lu Z."/>
            <person name="Zhao P."/>
            <person name="Sumathipala N."/>
            <person name="Altincicek B."/>
            <person name="Vilcinskas A."/>
            <person name="Williams M."/>
            <person name="Hultmark D."/>
            <person name="Hetru C."/>
            <person name="Jiang H."/>
            <person name="Grimmelikhuijzen C.J."/>
            <person name="Hauser F."/>
            <person name="Cazzamali G."/>
            <person name="Williamson M."/>
            <person name="Park Y."/>
            <person name="Li B."/>
            <person name="Tanaka Y."/>
            <person name="Predel R."/>
            <person name="Neupert S."/>
            <person name="Schachtner J."/>
            <person name="Verleyen P."/>
            <person name="Raible F."/>
            <person name="Bork P."/>
            <person name="Friedrich M."/>
            <person name="Walden K.K."/>
            <person name="Robertson H.M."/>
            <person name="Angeli S."/>
            <person name="Foret S."/>
            <person name="Bucher G."/>
            <person name="Schuetz S."/>
            <person name="Maleszka R."/>
            <person name="Wimmer E.A."/>
            <person name="Beeman R.W."/>
            <person name="Lorenzen M."/>
            <person name="Tomoyasu Y."/>
            <person name="Miller S.C."/>
            <person name="Grossmann D."/>
            <person name="Bucher G."/>
        </authorList>
    </citation>
    <scope>NUCLEOTIDE SEQUENCE [LARGE SCALE GENOMIC DNA]</scope>
    <source>
        <strain evidence="7 8">Georgia GA2</strain>
    </source>
</reference>
<keyword evidence="8" id="KW-1185">Reference proteome</keyword>
<protein>
    <submittedName>
        <fullName evidence="7">Odorant binding protein 09</fullName>
    </submittedName>
</protein>
<reference evidence="7 8" key="2">
    <citation type="journal article" date="2010" name="Nucleic Acids Res.">
        <title>BeetleBase in 2010: revisions to provide comprehensive genomic information for Tribolium castaneum.</title>
        <authorList>
            <person name="Kim H.S."/>
            <person name="Murphy T."/>
            <person name="Xia J."/>
            <person name="Caragea D."/>
            <person name="Park Y."/>
            <person name="Beeman R.W."/>
            <person name="Lorenzen M.D."/>
            <person name="Butcher S."/>
            <person name="Manak J.R."/>
            <person name="Brown S.J."/>
        </authorList>
    </citation>
    <scope>GENOME REANNOTATION</scope>
    <source>
        <strain evidence="7 8">Georgia GA2</strain>
    </source>
</reference>
<dbReference type="EMBL" id="KQ971371">
    <property type="protein sequence ID" value="EFA10713.1"/>
    <property type="molecule type" value="Genomic_DNA"/>
</dbReference>
<dbReference type="FunFam" id="1.10.238.20:FF:000001">
    <property type="entry name" value="General odorant-binding protein lush"/>
    <property type="match status" value="1"/>
</dbReference>
<dbReference type="GO" id="GO:0005576">
    <property type="term" value="C:extracellular region"/>
    <property type="evidence" value="ECO:0007669"/>
    <property type="project" value="UniProtKB-SubCell"/>
</dbReference>
<evidence type="ECO:0000256" key="1">
    <source>
        <dbReference type="ARBA" id="ARBA00004613"/>
    </source>
</evidence>
<evidence type="ECO:0000256" key="2">
    <source>
        <dbReference type="ARBA" id="ARBA00008098"/>
    </source>
</evidence>
<dbReference type="Proteomes" id="UP000007266">
    <property type="component" value="Linkage group 9"/>
</dbReference>
<sequence length="142" mass="15993">MKAILLLLVATLSFYHVYCAMSEAQMKAALKLVRNVCQPKTKATNEQIEAMHTGNWDLDKNGKCYMWCILNMYKLIGKDNSFDWEAGIATLKAQAPESVRDPAIASVNNCKDAVKTTSDKCEAAYEIAHCMYLDNPEKYFLP</sequence>
<dbReference type="GO" id="GO:0007608">
    <property type="term" value="P:sensory perception of smell"/>
    <property type="evidence" value="ECO:0007669"/>
    <property type="project" value="UniProtKB-ARBA"/>
</dbReference>
<dbReference type="Gene3D" id="1.10.238.20">
    <property type="entry name" value="Pheromone/general odorant binding protein domain"/>
    <property type="match status" value="1"/>
</dbReference>
<dbReference type="PANTHER" id="PTHR21364:SF2">
    <property type="entry name" value="GENERAL ODORANT-BINDING PROTEIN 19A"/>
    <property type="match status" value="1"/>
</dbReference>
<organism evidence="7 8">
    <name type="scientific">Tribolium castaneum</name>
    <name type="common">Red flour beetle</name>
    <dbReference type="NCBI Taxonomy" id="7070"/>
    <lineage>
        <taxon>Eukaryota</taxon>
        <taxon>Metazoa</taxon>
        <taxon>Ecdysozoa</taxon>
        <taxon>Arthropoda</taxon>
        <taxon>Hexapoda</taxon>
        <taxon>Insecta</taxon>
        <taxon>Pterygota</taxon>
        <taxon>Neoptera</taxon>
        <taxon>Endopterygota</taxon>
        <taxon>Coleoptera</taxon>
        <taxon>Polyphaga</taxon>
        <taxon>Cucujiformia</taxon>
        <taxon>Tenebrionidae</taxon>
        <taxon>Tenebrionidae incertae sedis</taxon>
        <taxon>Tribolium</taxon>
    </lineage>
</organism>
<dbReference type="HOGENOM" id="CLU_107288_0_0_1"/>
<dbReference type="PhylomeDB" id="D6X1W1"/>
<dbReference type="InterPro" id="IPR006170">
    <property type="entry name" value="PBP/GOBP"/>
</dbReference>
<dbReference type="OrthoDB" id="6610259at2759"/>
<keyword evidence="3" id="KW-0964">Secreted</keyword>
<gene>
    <name evidence="7" type="primary">TcOBP9B</name>
    <name evidence="7" type="ORF">TcasGA2_TC012109</name>
</gene>
<dbReference type="STRING" id="7070.D6X1W1"/>
<name>D6X1W1_TRICA</name>
<dbReference type="PANTHER" id="PTHR21364">
    <property type="entry name" value="GENERAL ODORANT-BINDING PROTEIN 19A"/>
    <property type="match status" value="1"/>
</dbReference>
<dbReference type="Pfam" id="PF01395">
    <property type="entry name" value="PBP_GOBP"/>
    <property type="match status" value="1"/>
</dbReference>
<dbReference type="AlphaFoldDB" id="D6X1W1"/>
<evidence type="ECO:0000256" key="6">
    <source>
        <dbReference type="SAM" id="SignalP"/>
    </source>
</evidence>
<feature type="chain" id="PRO_5003090026" evidence="6">
    <location>
        <begin position="20"/>
        <end position="142"/>
    </location>
</feature>
<accession>D6X1W1</accession>
<dbReference type="OMA" id="EQMWAAG"/>
<dbReference type="InParanoid" id="D6X1W1"/>
<evidence type="ECO:0000313" key="7">
    <source>
        <dbReference type="EMBL" id="EFA10713.1"/>
    </source>
</evidence>
<dbReference type="eggNOG" id="ENOG502SA47">
    <property type="taxonomic scope" value="Eukaryota"/>
</dbReference>
<dbReference type="CDD" id="cd23992">
    <property type="entry name" value="PBP_GOBP"/>
    <property type="match status" value="1"/>
</dbReference>
<feature type="signal peptide" evidence="6">
    <location>
        <begin position="1"/>
        <end position="19"/>
    </location>
</feature>
<comment type="function">
    <text evidence="5">May be a carrier protein for lipids.</text>
</comment>
<comment type="subcellular location">
    <subcellularLocation>
        <location evidence="1">Secreted</location>
    </subcellularLocation>
</comment>
<comment type="similarity">
    <text evidence="2">Belongs to the PBP/GOBP family.</text>
</comment>
<evidence type="ECO:0000256" key="3">
    <source>
        <dbReference type="ARBA" id="ARBA00022525"/>
    </source>
</evidence>
<dbReference type="SUPFAM" id="SSF47565">
    <property type="entry name" value="Insect pheromone/odorant-binding proteins"/>
    <property type="match status" value="1"/>
</dbReference>